<dbReference type="SUPFAM" id="SSF56784">
    <property type="entry name" value="HAD-like"/>
    <property type="match status" value="1"/>
</dbReference>
<keyword evidence="2" id="KW-1185">Reference proteome</keyword>
<evidence type="ECO:0000313" key="1">
    <source>
        <dbReference type="EMBL" id="MCU6737423.1"/>
    </source>
</evidence>
<dbReference type="Gene3D" id="3.40.50.1000">
    <property type="entry name" value="HAD superfamily/HAD-like"/>
    <property type="match status" value="1"/>
</dbReference>
<name>A0ABT2SRG6_9FIRM</name>
<dbReference type="EMBL" id="JAOQJR010000001">
    <property type="protein sequence ID" value="MCU6737423.1"/>
    <property type="molecule type" value="Genomic_DNA"/>
</dbReference>
<dbReference type="InterPro" id="IPR006379">
    <property type="entry name" value="HAD-SF_hydro_IIB"/>
</dbReference>
<sequence length="244" mass="27931">MKALASDIDGTLVFNQQIKKQDKEAIEKYQKKHLFGVCSGRPRCALFDLEKLKLDFYILSSGAMILDKGLNIIQDFSMKKEIVQQIFNEYKKKAHIILQTGNADVFYATLKEDYNPKLKIISSFKEVEHEIIYGISLVFKDDKITKKACLEINQKYQEVEGFQNRNSIDIVRKGCSKGTGIKIIKDYYHLEKVAGIGDSYNDLPMLKVVDTAFTFKTSPQEIQKQVHYCVNDIAEAIALLEVEK</sequence>
<dbReference type="GO" id="GO:0016787">
    <property type="term" value="F:hydrolase activity"/>
    <property type="evidence" value="ECO:0007669"/>
    <property type="project" value="UniProtKB-KW"/>
</dbReference>
<evidence type="ECO:0000313" key="2">
    <source>
        <dbReference type="Proteomes" id="UP001208364"/>
    </source>
</evidence>
<dbReference type="PANTHER" id="PTHR10000:SF53">
    <property type="entry name" value="5-AMINO-6-(5-PHOSPHO-D-RIBITYLAMINO)URACIL PHOSPHATASE YBJI-RELATED"/>
    <property type="match status" value="1"/>
</dbReference>
<dbReference type="InterPro" id="IPR023214">
    <property type="entry name" value="HAD_sf"/>
</dbReference>
<keyword evidence="1" id="KW-0378">Hydrolase</keyword>
<gene>
    <name evidence="1" type="ORF">OCV55_01825</name>
</gene>
<dbReference type="Proteomes" id="UP001208364">
    <property type="component" value="Unassembled WGS sequence"/>
</dbReference>
<reference evidence="1 2" key="1">
    <citation type="journal article" date="2021" name="ISME Commun">
        <title>Automated analysis of genomic sequences facilitates high-throughput and comprehensive description of bacteria.</title>
        <authorList>
            <person name="Hitch T.C.A."/>
        </authorList>
    </citation>
    <scope>NUCLEOTIDE SEQUENCE [LARGE SCALE GENOMIC DNA]</scope>
    <source>
        <strain evidence="1 2">H4_15</strain>
    </source>
</reference>
<comment type="caution">
    <text evidence="1">The sequence shown here is derived from an EMBL/GenBank/DDBJ whole genome shotgun (WGS) entry which is preliminary data.</text>
</comment>
<dbReference type="NCBIfam" id="TIGR01484">
    <property type="entry name" value="HAD-SF-IIB"/>
    <property type="match status" value="1"/>
</dbReference>
<dbReference type="InterPro" id="IPR036412">
    <property type="entry name" value="HAD-like_sf"/>
</dbReference>
<protein>
    <submittedName>
        <fullName evidence="1">HAD family hydrolase</fullName>
    </submittedName>
</protein>
<dbReference type="Gene3D" id="3.30.1240.10">
    <property type="match status" value="1"/>
</dbReference>
<dbReference type="PANTHER" id="PTHR10000">
    <property type="entry name" value="PHOSPHOSERINE PHOSPHATASE"/>
    <property type="match status" value="1"/>
</dbReference>
<accession>A0ABT2SRG6</accession>
<proteinExistence type="predicted"/>
<organism evidence="1 2">
    <name type="scientific">[Clostridium] ammoniilyticum</name>
    <dbReference type="NCBI Taxonomy" id="2981784"/>
    <lineage>
        <taxon>Bacteria</taxon>
        <taxon>Bacillati</taxon>
        <taxon>Bacillota</taxon>
        <taxon>Erysipelotrichia</taxon>
        <taxon>Erysipelotrichales</taxon>
        <taxon>Coprobacillaceae</taxon>
        <taxon>Faecalibacillus</taxon>
    </lineage>
</organism>
<dbReference type="Pfam" id="PF08282">
    <property type="entry name" value="Hydrolase_3"/>
    <property type="match status" value="1"/>
</dbReference>
<dbReference type="RefSeq" id="WP_147579633.1">
    <property type="nucleotide sequence ID" value="NZ_JAOQJR010000001.1"/>
</dbReference>